<evidence type="ECO:0000256" key="7">
    <source>
        <dbReference type="ARBA" id="ARBA00049458"/>
    </source>
</evidence>
<sequence length="152" mass="15878">MRARTLPGEIRAGRSWVGLAPFFKGVALYFAVGAHWGPDKGDSAGGIGGAGGAALAKCAPILALATFVWLRRSAEGAETSERRRVAAALCWSAAGDALLVWPQYFLAGMGAFAAAHLCYVWAAPAAATRPLLAAVLYASTAFTVKHFYLHGK</sequence>
<evidence type="ECO:0000256" key="6">
    <source>
        <dbReference type="ARBA" id="ARBA00035673"/>
    </source>
</evidence>
<evidence type="ECO:0000256" key="3">
    <source>
        <dbReference type="ARBA" id="ARBA00022692"/>
    </source>
</evidence>
<feature type="transmembrane region" description="Helical" evidence="9">
    <location>
        <begin position="12"/>
        <end position="32"/>
    </location>
</feature>
<evidence type="ECO:0000256" key="2">
    <source>
        <dbReference type="ARBA" id="ARBA00007375"/>
    </source>
</evidence>
<evidence type="ECO:0000313" key="11">
    <source>
        <dbReference type="Proteomes" id="UP000299102"/>
    </source>
</evidence>
<evidence type="ECO:0000256" key="5">
    <source>
        <dbReference type="ARBA" id="ARBA00023136"/>
    </source>
</evidence>
<dbReference type="EMBL" id="BGZK01001625">
    <property type="protein sequence ID" value="GBP83528.1"/>
    <property type="molecule type" value="Genomic_DNA"/>
</dbReference>
<comment type="catalytic activity">
    <reaction evidence="7">
        <text>a 1-O-(1Z-alkenyl)-sn-glycero-3-phosphoethanolamine + H2O = a 2,3-saturated aldehyde + sn-glycero-3-phosphoethanolamine</text>
        <dbReference type="Rhea" id="RHEA:16905"/>
        <dbReference type="ChEBI" id="CHEBI:15377"/>
        <dbReference type="ChEBI" id="CHEBI:73359"/>
        <dbReference type="ChEBI" id="CHEBI:77288"/>
        <dbReference type="ChEBI" id="CHEBI:143890"/>
        <dbReference type="EC" id="3.3.2.2"/>
    </reaction>
</comment>
<name>A0A4C1Z6M2_EUMVA</name>
<reference evidence="10 11" key="1">
    <citation type="journal article" date="2019" name="Commun. Biol.">
        <title>The bagworm genome reveals a unique fibroin gene that provides high tensile strength.</title>
        <authorList>
            <person name="Kono N."/>
            <person name="Nakamura H."/>
            <person name="Ohtoshi R."/>
            <person name="Tomita M."/>
            <person name="Numata K."/>
            <person name="Arakawa K."/>
        </authorList>
    </citation>
    <scope>NUCLEOTIDE SEQUENCE [LARGE SCALE GENOMIC DNA]</scope>
</reference>
<proteinExistence type="inferred from homology"/>
<evidence type="ECO:0000256" key="4">
    <source>
        <dbReference type="ARBA" id="ARBA00022989"/>
    </source>
</evidence>
<organism evidence="10 11">
    <name type="scientific">Eumeta variegata</name>
    <name type="common">Bagworm moth</name>
    <name type="synonym">Eumeta japonica</name>
    <dbReference type="NCBI Taxonomy" id="151549"/>
    <lineage>
        <taxon>Eukaryota</taxon>
        <taxon>Metazoa</taxon>
        <taxon>Ecdysozoa</taxon>
        <taxon>Arthropoda</taxon>
        <taxon>Hexapoda</taxon>
        <taxon>Insecta</taxon>
        <taxon>Pterygota</taxon>
        <taxon>Neoptera</taxon>
        <taxon>Endopterygota</taxon>
        <taxon>Lepidoptera</taxon>
        <taxon>Glossata</taxon>
        <taxon>Ditrysia</taxon>
        <taxon>Tineoidea</taxon>
        <taxon>Psychidae</taxon>
        <taxon>Oiketicinae</taxon>
        <taxon>Eumeta</taxon>
    </lineage>
</organism>
<keyword evidence="4 9" id="KW-1133">Transmembrane helix</keyword>
<dbReference type="OrthoDB" id="2133758at2759"/>
<protein>
    <recommendedName>
        <fullName evidence="6">lysoplasmalogenase</fullName>
        <ecNumber evidence="6">3.3.2.2</ecNumber>
    </recommendedName>
</protein>
<keyword evidence="3 9" id="KW-0812">Transmembrane</keyword>
<dbReference type="PANTHER" id="PTHR31885:SF6">
    <property type="entry name" value="GH04784P"/>
    <property type="match status" value="1"/>
</dbReference>
<dbReference type="GO" id="GO:0016020">
    <property type="term" value="C:membrane"/>
    <property type="evidence" value="ECO:0007669"/>
    <property type="project" value="UniProtKB-SubCell"/>
</dbReference>
<comment type="subcellular location">
    <subcellularLocation>
        <location evidence="1">Membrane</location>
        <topology evidence="1">Multi-pass membrane protein</topology>
    </subcellularLocation>
</comment>
<evidence type="ECO:0000256" key="8">
    <source>
        <dbReference type="ARBA" id="ARBA00049560"/>
    </source>
</evidence>
<keyword evidence="5 9" id="KW-0472">Membrane</keyword>
<dbReference type="Pfam" id="PF07947">
    <property type="entry name" value="YhhN"/>
    <property type="match status" value="1"/>
</dbReference>
<evidence type="ECO:0000313" key="10">
    <source>
        <dbReference type="EMBL" id="GBP83528.1"/>
    </source>
</evidence>
<accession>A0A4C1Z6M2</accession>
<feature type="transmembrane region" description="Helical" evidence="9">
    <location>
        <begin position="44"/>
        <end position="70"/>
    </location>
</feature>
<dbReference type="Proteomes" id="UP000299102">
    <property type="component" value="Unassembled WGS sequence"/>
</dbReference>
<comment type="similarity">
    <text evidence="2">Belongs to the TMEM86 family.</text>
</comment>
<keyword evidence="11" id="KW-1185">Reference proteome</keyword>
<dbReference type="PANTHER" id="PTHR31885">
    <property type="entry name" value="GH04784P"/>
    <property type="match status" value="1"/>
</dbReference>
<dbReference type="InterPro" id="IPR012506">
    <property type="entry name" value="TMEM86B-like"/>
</dbReference>
<feature type="transmembrane region" description="Helical" evidence="9">
    <location>
        <begin position="131"/>
        <end position="149"/>
    </location>
</feature>
<dbReference type="STRING" id="151549.A0A4C1Z6M2"/>
<comment type="catalytic activity">
    <reaction evidence="8">
        <text>a 1-O-(1Z-alkenyl)-sn-glycero-3-phosphocholine + H2O = a 2,3-saturated aldehyde + sn-glycerol 3-phosphocholine</text>
        <dbReference type="Rhea" id="RHEA:22544"/>
        <dbReference type="ChEBI" id="CHEBI:15377"/>
        <dbReference type="ChEBI" id="CHEBI:16870"/>
        <dbReference type="ChEBI" id="CHEBI:73359"/>
        <dbReference type="ChEBI" id="CHEBI:77287"/>
        <dbReference type="EC" id="3.3.2.2"/>
    </reaction>
</comment>
<evidence type="ECO:0000256" key="1">
    <source>
        <dbReference type="ARBA" id="ARBA00004141"/>
    </source>
</evidence>
<dbReference type="AlphaFoldDB" id="A0A4C1Z6M2"/>
<dbReference type="GO" id="GO:0047408">
    <property type="term" value="F:alkenylglycerophosphocholine hydrolase activity"/>
    <property type="evidence" value="ECO:0007669"/>
    <property type="project" value="UniProtKB-EC"/>
</dbReference>
<gene>
    <name evidence="10" type="primary">TMEM86B</name>
    <name evidence="10" type="ORF">EVAR_98873_1</name>
</gene>
<comment type="caution">
    <text evidence="10">The sequence shown here is derived from an EMBL/GenBank/DDBJ whole genome shotgun (WGS) entry which is preliminary data.</text>
</comment>
<evidence type="ECO:0000256" key="9">
    <source>
        <dbReference type="SAM" id="Phobius"/>
    </source>
</evidence>
<dbReference type="EC" id="3.3.2.2" evidence="6"/>